<dbReference type="Gene3D" id="1.20.1090.10">
    <property type="entry name" value="Dehydroquinate synthase-like - alpha domain"/>
    <property type="match status" value="1"/>
</dbReference>
<sequence length="441" mass="47052">MSDSLIADLLAGRWRDPETGAAVTVPLRSVAIAPSLAGQEADLLKPLGLGRRLALVSDPTTHDILGRRVERALGSIADLQRVALPDRPHADDATVASIRAATTGADALIAVGSGTINDLCKYAAFLDSKPYAVFGTAPSMNGYCSANAAITVGGLKKSLAAQVPVGVFLDLSVLAAAPRRMIRSGLGDSLCRSTAQADWLLSHLLLGTPYREAPFALLAADENALIEEAGALIAGNAAAMTRLARTLVLSGLGMVICNGSYPASQGEHLVSHYVEMMEGERLPETFHGEQIGVTTLSLARLQHRLLDGPPPVLRPTAIAEGDLKRHFGVERGEACRREWDGKALDTTKAELLTARLAQDWDRIRARLQSVMRPVLALERALVVTGAPRRAFDLGWSAVLYRTALIRARQTRNRYTALDLAGDAGLLEEFATRESHSQPGAE</sequence>
<dbReference type="Pfam" id="PF13685">
    <property type="entry name" value="Fe-ADH_2"/>
    <property type="match status" value="1"/>
</dbReference>
<keyword evidence="6" id="KW-0520">NAD</keyword>
<keyword evidence="9" id="KW-1208">Phospholipid metabolism</keyword>
<dbReference type="Gene3D" id="3.40.50.1970">
    <property type="match status" value="1"/>
</dbReference>
<keyword evidence="1" id="KW-0963">Cytoplasm</keyword>
<evidence type="ECO:0000256" key="9">
    <source>
        <dbReference type="ARBA" id="ARBA00023264"/>
    </source>
</evidence>
<dbReference type="InterPro" id="IPR032837">
    <property type="entry name" value="G1PDH"/>
</dbReference>
<dbReference type="AlphaFoldDB" id="A0A5J6MUA4"/>
<evidence type="ECO:0000256" key="1">
    <source>
        <dbReference type="ARBA" id="ARBA00022490"/>
    </source>
</evidence>
<keyword evidence="11" id="KW-1185">Reference proteome</keyword>
<dbReference type="EMBL" id="CP042906">
    <property type="protein sequence ID" value="QEX19650.1"/>
    <property type="molecule type" value="Genomic_DNA"/>
</dbReference>
<evidence type="ECO:0000256" key="4">
    <source>
        <dbReference type="ARBA" id="ARBA00022857"/>
    </source>
</evidence>
<accession>A0A5J6MUA4</accession>
<organism evidence="10 11">
    <name type="scientific">Hypericibacter terrae</name>
    <dbReference type="NCBI Taxonomy" id="2602015"/>
    <lineage>
        <taxon>Bacteria</taxon>
        <taxon>Pseudomonadati</taxon>
        <taxon>Pseudomonadota</taxon>
        <taxon>Alphaproteobacteria</taxon>
        <taxon>Rhodospirillales</taxon>
        <taxon>Dongiaceae</taxon>
        <taxon>Hypericibacter</taxon>
    </lineage>
</organism>
<evidence type="ECO:0000313" key="10">
    <source>
        <dbReference type="EMBL" id="QEX19650.1"/>
    </source>
</evidence>
<evidence type="ECO:0000256" key="3">
    <source>
        <dbReference type="ARBA" id="ARBA00022723"/>
    </source>
</evidence>
<keyword evidence="5" id="KW-0560">Oxidoreductase</keyword>
<keyword evidence="3" id="KW-0479">Metal-binding</keyword>
<dbReference type="SUPFAM" id="SSF56796">
    <property type="entry name" value="Dehydroquinate synthase-like"/>
    <property type="match status" value="1"/>
</dbReference>
<evidence type="ECO:0000313" key="11">
    <source>
        <dbReference type="Proteomes" id="UP000326202"/>
    </source>
</evidence>
<dbReference type="PANTHER" id="PTHR43616">
    <property type="entry name" value="GLYCEROL DEHYDROGENASE"/>
    <property type="match status" value="1"/>
</dbReference>
<keyword evidence="7" id="KW-0443">Lipid metabolism</keyword>
<evidence type="ECO:0000256" key="8">
    <source>
        <dbReference type="ARBA" id="ARBA00023209"/>
    </source>
</evidence>
<dbReference type="PANTHER" id="PTHR43616:SF5">
    <property type="entry name" value="GLYCEROL DEHYDROGENASE 1"/>
    <property type="match status" value="1"/>
</dbReference>
<evidence type="ECO:0000256" key="7">
    <source>
        <dbReference type="ARBA" id="ARBA00023098"/>
    </source>
</evidence>
<dbReference type="GO" id="GO:0046872">
    <property type="term" value="F:metal ion binding"/>
    <property type="evidence" value="ECO:0007669"/>
    <property type="project" value="UniProtKB-KW"/>
</dbReference>
<reference evidence="10 11" key="1">
    <citation type="submission" date="2019-08" db="EMBL/GenBank/DDBJ databases">
        <title>Hyperibacter terrae gen. nov., sp. nov. and Hyperibacter viscosus sp. nov., two new members in the family Rhodospirillaceae isolated from the rhizosphere of Hypericum perforatum.</title>
        <authorList>
            <person name="Noviana Z."/>
        </authorList>
    </citation>
    <scope>NUCLEOTIDE SEQUENCE [LARGE SCALE GENOMIC DNA]</scope>
    <source>
        <strain evidence="10 11">R5913</strain>
    </source>
</reference>
<dbReference type="GO" id="GO:0016614">
    <property type="term" value="F:oxidoreductase activity, acting on CH-OH group of donors"/>
    <property type="evidence" value="ECO:0007669"/>
    <property type="project" value="InterPro"/>
</dbReference>
<keyword evidence="8" id="KW-0594">Phospholipid biosynthesis</keyword>
<proteinExistence type="predicted"/>
<name>A0A5J6MUA4_9PROT</name>
<gene>
    <name evidence="10" type="ORF">FRZ44_49650</name>
</gene>
<evidence type="ECO:0000256" key="6">
    <source>
        <dbReference type="ARBA" id="ARBA00023027"/>
    </source>
</evidence>
<dbReference type="Proteomes" id="UP000326202">
    <property type="component" value="Chromosome"/>
</dbReference>
<keyword evidence="2" id="KW-0444">Lipid biosynthesis</keyword>
<dbReference type="OrthoDB" id="8842430at2"/>
<dbReference type="InterPro" id="IPR016205">
    <property type="entry name" value="Glycerol_DH"/>
</dbReference>
<dbReference type="KEGG" id="htq:FRZ44_49650"/>
<dbReference type="GO" id="GO:0008654">
    <property type="term" value="P:phospholipid biosynthetic process"/>
    <property type="evidence" value="ECO:0007669"/>
    <property type="project" value="UniProtKB-KW"/>
</dbReference>
<protein>
    <submittedName>
        <fullName evidence="10">3-dehydroquinate synthase</fullName>
    </submittedName>
</protein>
<keyword evidence="4" id="KW-0521">NADP</keyword>
<dbReference type="RefSeq" id="WP_151179699.1">
    <property type="nucleotide sequence ID" value="NZ_CP042906.1"/>
</dbReference>
<evidence type="ECO:0000256" key="5">
    <source>
        <dbReference type="ARBA" id="ARBA00023002"/>
    </source>
</evidence>
<evidence type="ECO:0000256" key="2">
    <source>
        <dbReference type="ARBA" id="ARBA00022516"/>
    </source>
</evidence>